<reference evidence="2 3" key="1">
    <citation type="journal article" date="2011" name="Stand. Genomic Sci.">
        <title>Complete genome sequence of Parvibaculum lavamentivorans type strain (DS-1(T)).</title>
        <authorList>
            <person name="Schleheck D."/>
            <person name="Weiss M."/>
            <person name="Pitluck S."/>
            <person name="Bruce D."/>
            <person name="Land M.L."/>
            <person name="Han S."/>
            <person name="Saunders E."/>
            <person name="Tapia R."/>
            <person name="Detter C."/>
            <person name="Brettin T."/>
            <person name="Han J."/>
            <person name="Woyke T."/>
            <person name="Goodwin L."/>
            <person name="Pennacchio L."/>
            <person name="Nolan M."/>
            <person name="Cook A.M."/>
            <person name="Kjelleberg S."/>
            <person name="Thomas T."/>
        </authorList>
    </citation>
    <scope>NUCLEOTIDE SEQUENCE [LARGE SCALE GENOMIC DNA]</scope>
    <source>
        <strain evidence="3">DS-1 / DSM 13023 / NCIMB 13966</strain>
    </source>
</reference>
<name>A7HXY2_PARL1</name>
<accession>A7HXY2</accession>
<dbReference type="EMBL" id="CP000774">
    <property type="protein sequence ID" value="ABS64765.1"/>
    <property type="molecule type" value="Genomic_DNA"/>
</dbReference>
<evidence type="ECO:0000313" key="2">
    <source>
        <dbReference type="EMBL" id="ABS64765.1"/>
    </source>
</evidence>
<gene>
    <name evidence="2" type="ordered locus">Plav_3159</name>
</gene>
<dbReference type="RefSeq" id="WP_012112087.1">
    <property type="nucleotide sequence ID" value="NC_009719.1"/>
</dbReference>
<organism evidence="2 3">
    <name type="scientific">Parvibaculum lavamentivorans (strain DS-1 / DSM 13023 / NCIMB 13966)</name>
    <dbReference type="NCBI Taxonomy" id="402881"/>
    <lineage>
        <taxon>Bacteria</taxon>
        <taxon>Pseudomonadati</taxon>
        <taxon>Pseudomonadota</taxon>
        <taxon>Alphaproteobacteria</taxon>
        <taxon>Hyphomicrobiales</taxon>
        <taxon>Parvibaculaceae</taxon>
        <taxon>Parvibaculum</taxon>
    </lineage>
</organism>
<feature type="compositionally biased region" description="Basic and acidic residues" evidence="1">
    <location>
        <begin position="25"/>
        <end position="40"/>
    </location>
</feature>
<evidence type="ECO:0000313" key="3">
    <source>
        <dbReference type="Proteomes" id="UP000006377"/>
    </source>
</evidence>
<dbReference type="Proteomes" id="UP000006377">
    <property type="component" value="Chromosome"/>
</dbReference>
<dbReference type="KEGG" id="pla:Plav_3159"/>
<dbReference type="HOGENOM" id="CLU_3010144_0_0_5"/>
<dbReference type="STRING" id="402881.Plav_3159"/>
<feature type="region of interest" description="Disordered" evidence="1">
    <location>
        <begin position="1"/>
        <end position="56"/>
    </location>
</feature>
<protein>
    <submittedName>
        <fullName evidence="2">Uncharacterized protein</fullName>
    </submittedName>
</protein>
<dbReference type="AlphaFoldDB" id="A7HXY2"/>
<dbReference type="eggNOG" id="ENOG5033CAM">
    <property type="taxonomic scope" value="Bacteria"/>
</dbReference>
<evidence type="ECO:0000256" key="1">
    <source>
        <dbReference type="SAM" id="MobiDB-lite"/>
    </source>
</evidence>
<feature type="compositionally biased region" description="Basic and acidic residues" evidence="1">
    <location>
        <begin position="7"/>
        <end position="16"/>
    </location>
</feature>
<sequence length="56" mass="6229">MAFKPNYNHERAERNRAKAAKAQQKLKDREEKAAQRKASPDGDAGDTAAPEDTSEE</sequence>
<proteinExistence type="predicted"/>
<keyword evidence="3" id="KW-1185">Reference proteome</keyword>